<dbReference type="InterPro" id="IPR020845">
    <property type="entry name" value="AMP-binding_CS"/>
</dbReference>
<dbReference type="InterPro" id="IPR000873">
    <property type="entry name" value="AMP-dep_synth/lig_dom"/>
</dbReference>
<evidence type="ECO:0000313" key="8">
    <source>
        <dbReference type="Proteomes" id="UP000663877"/>
    </source>
</evidence>
<dbReference type="Pfam" id="PF00668">
    <property type="entry name" value="Condensation"/>
    <property type="match status" value="1"/>
</dbReference>
<comment type="caution">
    <text evidence="5">The sequence shown here is derived from an EMBL/GenBank/DDBJ whole genome shotgun (WGS) entry which is preliminary data.</text>
</comment>
<feature type="domain" description="Condensation" evidence="4">
    <location>
        <begin position="26"/>
        <end position="446"/>
    </location>
</feature>
<dbReference type="Proteomes" id="UP000663832">
    <property type="component" value="Unassembled WGS sequence"/>
</dbReference>
<evidence type="ECO:0000313" key="7">
    <source>
        <dbReference type="Proteomes" id="UP000663832"/>
    </source>
</evidence>
<dbReference type="GO" id="GO:0044550">
    <property type="term" value="P:secondary metabolite biosynthetic process"/>
    <property type="evidence" value="ECO:0007669"/>
    <property type="project" value="TreeGrafter"/>
</dbReference>
<evidence type="ECO:0000313" key="5">
    <source>
        <dbReference type="EMBL" id="CAF1537394.1"/>
    </source>
</evidence>
<sequence>PASFAQALIWHNESFHLTPHLSQVPVYNMPFVYSLHSHHTLSVQHLRHALHLIVTKHESLRTSVIFHTHTNRLMQQIIDMNDNNRQLFTFIESTYATHEQLNYILHEERHNPQLFDLSQGLAFRCHIIYYKQISSDDLLSDKDLLIFNFHHALFDFPSMNIFLHDLNQAYITSHLSNNDDITLRYLDYAVIEQQMSMTGASMFWLDALHDCKLDQSLSLPFDRYRLSNEYRSSRGTSISFDFGQDLSHHFLTYVSSNSISPEHLTFAIYFIFLFKLTHGQTDLCLAMNINNNRYRDELKSIIGLFENVIPLRCQLDSHLSFHQLLEHIREITINSMKYSYFPLQRILNQHPHISKYAFLNTSLEFISYKSNNAIMIGDSQIISAPFPFNMNEDERLSASDFSLSICHDMNINHLSCTINVSLDLFNRETAENISQRFHSILHQLSASIIDSQINKPIYELSLTLSNEQYLMQSLNNTQVSFSSALTCIHHEFVYQVMKHPQKLAVELDEQSLTYCELLYYVQVLSLALLNEYHVFPGEVVCQCVERSLSMVIGMMGIEMAGGVYCPLSPRDPLHRLHALTQQTQSRLVLVHDLTKIKFNYGTVLLNIDSILTNTKTDILICMDPLSNITVIPDNIAYIIFTSGSTGIPKPKLYNNNKKKLISK</sequence>
<dbReference type="PANTHER" id="PTHR45527">
    <property type="entry name" value="NONRIBOSOMAL PEPTIDE SYNTHETASE"/>
    <property type="match status" value="1"/>
</dbReference>
<dbReference type="AlphaFoldDB" id="A0A815VLR9"/>
<protein>
    <submittedName>
        <fullName evidence="5">Uncharacterized protein</fullName>
    </submittedName>
</protein>
<dbReference type="GO" id="GO:0043041">
    <property type="term" value="P:amino acid activation for nonribosomal peptide biosynthetic process"/>
    <property type="evidence" value="ECO:0007669"/>
    <property type="project" value="TreeGrafter"/>
</dbReference>
<dbReference type="EMBL" id="CAJNOM010004481">
    <property type="protein sequence ID" value="CAF1656105.1"/>
    <property type="molecule type" value="Genomic_DNA"/>
</dbReference>
<dbReference type="Proteomes" id="UP000663877">
    <property type="component" value="Unassembled WGS sequence"/>
</dbReference>
<proteinExistence type="predicted"/>
<evidence type="ECO:0000313" key="6">
    <source>
        <dbReference type="EMBL" id="CAF1656105.1"/>
    </source>
</evidence>
<dbReference type="PROSITE" id="PS00455">
    <property type="entry name" value="AMP_BINDING"/>
    <property type="match status" value="1"/>
</dbReference>
<organism evidence="5 8">
    <name type="scientific">Adineta steineri</name>
    <dbReference type="NCBI Taxonomy" id="433720"/>
    <lineage>
        <taxon>Eukaryota</taxon>
        <taxon>Metazoa</taxon>
        <taxon>Spiralia</taxon>
        <taxon>Gnathifera</taxon>
        <taxon>Rotifera</taxon>
        <taxon>Eurotatoria</taxon>
        <taxon>Bdelloidea</taxon>
        <taxon>Adinetida</taxon>
        <taxon>Adinetidae</taxon>
        <taxon>Adineta</taxon>
    </lineage>
</organism>
<evidence type="ECO:0000259" key="4">
    <source>
        <dbReference type="Pfam" id="PF00668"/>
    </source>
</evidence>
<dbReference type="GO" id="GO:0005737">
    <property type="term" value="C:cytoplasm"/>
    <property type="evidence" value="ECO:0007669"/>
    <property type="project" value="TreeGrafter"/>
</dbReference>
<evidence type="ECO:0000256" key="2">
    <source>
        <dbReference type="ARBA" id="ARBA00022553"/>
    </source>
</evidence>
<dbReference type="SUPFAM" id="SSF56801">
    <property type="entry name" value="Acetyl-CoA synthetase-like"/>
    <property type="match status" value="1"/>
</dbReference>
<feature type="non-terminal residue" evidence="5">
    <location>
        <position position="1"/>
    </location>
</feature>
<dbReference type="PANTHER" id="PTHR45527:SF1">
    <property type="entry name" value="FATTY ACID SYNTHASE"/>
    <property type="match status" value="1"/>
</dbReference>
<dbReference type="GO" id="GO:0031177">
    <property type="term" value="F:phosphopantetheine binding"/>
    <property type="evidence" value="ECO:0007669"/>
    <property type="project" value="TreeGrafter"/>
</dbReference>
<keyword evidence="7" id="KW-1185">Reference proteome</keyword>
<keyword evidence="2" id="KW-0597">Phosphoprotein</keyword>
<dbReference type="InterPro" id="IPR023213">
    <property type="entry name" value="CAT-like_dom_sf"/>
</dbReference>
<dbReference type="EMBL" id="CAJNOI010004105">
    <property type="protein sequence ID" value="CAF1537394.1"/>
    <property type="molecule type" value="Genomic_DNA"/>
</dbReference>
<name>A0A815VLR9_9BILA</name>
<dbReference type="SUPFAM" id="SSF52777">
    <property type="entry name" value="CoA-dependent acyltransferases"/>
    <property type="match status" value="2"/>
</dbReference>
<dbReference type="Gene3D" id="3.30.559.10">
    <property type="entry name" value="Chloramphenicol acetyltransferase-like domain"/>
    <property type="match status" value="1"/>
</dbReference>
<dbReference type="Gene3D" id="3.40.50.980">
    <property type="match status" value="2"/>
</dbReference>
<reference evidence="5" key="1">
    <citation type="submission" date="2021-02" db="EMBL/GenBank/DDBJ databases">
        <authorList>
            <person name="Nowell W R."/>
        </authorList>
    </citation>
    <scope>NUCLEOTIDE SEQUENCE</scope>
</reference>
<dbReference type="InterPro" id="IPR001242">
    <property type="entry name" value="Condensation_dom"/>
</dbReference>
<gene>
    <name evidence="5" type="ORF">BJG266_LOCUS45334</name>
    <name evidence="6" type="ORF">QVE165_LOCUS62325</name>
</gene>
<evidence type="ECO:0000259" key="3">
    <source>
        <dbReference type="Pfam" id="PF00501"/>
    </source>
</evidence>
<accession>A0A815VLR9</accession>
<dbReference type="GO" id="GO:0003824">
    <property type="term" value="F:catalytic activity"/>
    <property type="evidence" value="ECO:0007669"/>
    <property type="project" value="InterPro"/>
</dbReference>
<keyword evidence="1" id="KW-0596">Phosphopantetheine</keyword>
<dbReference type="Pfam" id="PF00501">
    <property type="entry name" value="AMP-binding"/>
    <property type="match status" value="1"/>
</dbReference>
<evidence type="ECO:0000256" key="1">
    <source>
        <dbReference type="ARBA" id="ARBA00022450"/>
    </source>
</evidence>
<feature type="domain" description="AMP-dependent synthetase/ligase" evidence="3">
    <location>
        <begin position="495"/>
        <end position="649"/>
    </location>
</feature>
<dbReference type="Gene3D" id="3.30.559.30">
    <property type="entry name" value="Nonribosomal peptide synthetase, condensation domain"/>
    <property type="match status" value="1"/>
</dbReference>